<dbReference type="RefSeq" id="WP_146305024.1">
    <property type="nucleotide sequence ID" value="NZ_VOHS01000008.1"/>
</dbReference>
<reference evidence="2 3" key="1">
    <citation type="submission" date="2019-08" db="EMBL/GenBank/DDBJ databases">
        <title>Whole genome sequencing of chitin degrading bacteria Chitinophaga pinensis YS16.</title>
        <authorList>
            <person name="Singh R.P."/>
            <person name="Manchanda G."/>
            <person name="Maurya I.K."/>
            <person name="Joshi N.K."/>
            <person name="Srivastava A.K."/>
        </authorList>
    </citation>
    <scope>NUCLEOTIDE SEQUENCE [LARGE SCALE GENOMIC DNA]</scope>
    <source>
        <strain evidence="2 3">YS-16</strain>
    </source>
</reference>
<dbReference type="OrthoDB" id="336094at2"/>
<proteinExistence type="predicted"/>
<name>A0A5C6LUN9_9BACT</name>
<accession>A0A5C6LUN9</accession>
<evidence type="ECO:0000259" key="1">
    <source>
        <dbReference type="Pfam" id="PF20409"/>
    </source>
</evidence>
<organism evidence="2 3">
    <name type="scientific">Chitinophaga pinensis</name>
    <dbReference type="NCBI Taxonomy" id="79329"/>
    <lineage>
        <taxon>Bacteria</taxon>
        <taxon>Pseudomonadati</taxon>
        <taxon>Bacteroidota</taxon>
        <taxon>Chitinophagia</taxon>
        <taxon>Chitinophagales</taxon>
        <taxon>Chitinophagaceae</taxon>
        <taxon>Chitinophaga</taxon>
    </lineage>
</organism>
<evidence type="ECO:0000313" key="3">
    <source>
        <dbReference type="Proteomes" id="UP000318815"/>
    </source>
</evidence>
<comment type="caution">
    <text evidence="2">The sequence shown here is derived from an EMBL/GenBank/DDBJ whole genome shotgun (WGS) entry which is preliminary data.</text>
</comment>
<dbReference type="AlphaFoldDB" id="A0A5C6LUN9"/>
<dbReference type="Gene3D" id="3.10.450.50">
    <property type="match status" value="1"/>
</dbReference>
<dbReference type="Pfam" id="PF20409">
    <property type="entry name" value="SnoaL_5"/>
    <property type="match status" value="1"/>
</dbReference>
<evidence type="ECO:0000313" key="2">
    <source>
        <dbReference type="EMBL" id="TWW00424.1"/>
    </source>
</evidence>
<dbReference type="EMBL" id="VOHS01000008">
    <property type="protein sequence ID" value="TWW00424.1"/>
    <property type="molecule type" value="Genomic_DNA"/>
</dbReference>
<dbReference type="InterPro" id="IPR046860">
    <property type="entry name" value="SnoaL_5"/>
</dbReference>
<feature type="domain" description="SnoaL-like" evidence="1">
    <location>
        <begin position="1"/>
        <end position="118"/>
    </location>
</feature>
<gene>
    <name evidence="2" type="ORF">FEF09_10250</name>
</gene>
<dbReference type="Proteomes" id="UP000318815">
    <property type="component" value="Unassembled WGS sequence"/>
</dbReference>
<protein>
    <submittedName>
        <fullName evidence="2">Nuclear transport factor 2 family protein</fullName>
    </submittedName>
</protein>
<sequence length="119" mass="13608">MTTQEIANRLIELCKKGDFETAQKELFAKDAVSIEPYATPEFEKETRGLDKIFEKGEKFMSMTETVHGVELSSPLIVGSSFALTLKMDMTMKGQDRMNMEELCVYEVKDGKIISEQFYM</sequence>
<dbReference type="InterPro" id="IPR032710">
    <property type="entry name" value="NTF2-like_dom_sf"/>
</dbReference>
<dbReference type="SUPFAM" id="SSF54427">
    <property type="entry name" value="NTF2-like"/>
    <property type="match status" value="1"/>
</dbReference>
<keyword evidence="3" id="KW-1185">Reference proteome</keyword>